<dbReference type="SUPFAM" id="SSF48452">
    <property type="entry name" value="TPR-like"/>
    <property type="match status" value="1"/>
</dbReference>
<dbReference type="Proteomes" id="UP000281098">
    <property type="component" value="Unassembled WGS sequence"/>
</dbReference>
<evidence type="ECO:0000313" key="5">
    <source>
        <dbReference type="Proteomes" id="UP000068603"/>
    </source>
</evidence>
<reference evidence="3 5" key="1">
    <citation type="submission" date="2015-11" db="EMBL/GenBank/DDBJ databases">
        <title>Expanding the genomic diversity of Burkholderia species for the development of highly accurate diagnostics.</title>
        <authorList>
            <person name="Sahl J."/>
            <person name="Keim P."/>
            <person name="Wagner D."/>
        </authorList>
    </citation>
    <scope>NUCLEOTIDE SEQUENCE [LARGE SCALE GENOMIC DNA]</scope>
    <source>
        <strain evidence="3 5">MSMB1960WGS</strain>
    </source>
</reference>
<keyword evidence="2" id="KW-0732">Signal</keyword>
<organism evidence="3">
    <name type="scientific">Burkholderia stagnalis</name>
    <dbReference type="NCBI Taxonomy" id="1503054"/>
    <lineage>
        <taxon>Bacteria</taxon>
        <taxon>Pseudomonadati</taxon>
        <taxon>Pseudomonadota</taxon>
        <taxon>Betaproteobacteria</taxon>
        <taxon>Burkholderiales</taxon>
        <taxon>Burkholderiaceae</taxon>
        <taxon>Burkholderia</taxon>
        <taxon>Burkholderia cepacia complex</taxon>
    </lineage>
</organism>
<evidence type="ECO:0000256" key="2">
    <source>
        <dbReference type="SAM" id="SignalP"/>
    </source>
</evidence>
<name>A0A106PFQ6_9BURK</name>
<dbReference type="STRING" id="1503054.WT74_32850"/>
<comment type="caution">
    <text evidence="3">The sequence shown here is derived from an EMBL/GenBank/DDBJ whole genome shotgun (WGS) entry which is preliminary data.</text>
</comment>
<gene>
    <name evidence="4" type="ORF">DF017_26595</name>
    <name evidence="3" type="ORF">WT44_03455</name>
</gene>
<dbReference type="Gene3D" id="1.25.40.10">
    <property type="entry name" value="Tetratricopeptide repeat domain"/>
    <property type="match status" value="1"/>
</dbReference>
<feature type="chain" id="PRO_5007126817" description="Tetratricopeptide repeat protein" evidence="2">
    <location>
        <begin position="26"/>
        <end position="477"/>
    </location>
</feature>
<dbReference type="RefSeq" id="WP_059889393.1">
    <property type="nucleotide sequence ID" value="NZ_LPGD01000019.1"/>
</dbReference>
<dbReference type="AlphaFoldDB" id="A0A106PFQ6"/>
<keyword evidence="6" id="KW-1185">Reference proteome</keyword>
<dbReference type="InterPro" id="IPR011990">
    <property type="entry name" value="TPR-like_helical_dom_sf"/>
</dbReference>
<dbReference type="EMBL" id="QTPM01000042">
    <property type="protein sequence ID" value="RQY86641.1"/>
    <property type="molecule type" value="Genomic_DNA"/>
</dbReference>
<evidence type="ECO:0000256" key="1">
    <source>
        <dbReference type="SAM" id="MobiDB-lite"/>
    </source>
</evidence>
<feature type="region of interest" description="Disordered" evidence="1">
    <location>
        <begin position="25"/>
        <end position="46"/>
    </location>
</feature>
<feature type="signal peptide" evidence="2">
    <location>
        <begin position="1"/>
        <end position="25"/>
    </location>
</feature>
<dbReference type="EMBL" id="LPHB01000014">
    <property type="protein sequence ID" value="KWA67325.1"/>
    <property type="molecule type" value="Genomic_DNA"/>
</dbReference>
<evidence type="ECO:0008006" key="7">
    <source>
        <dbReference type="Google" id="ProtNLM"/>
    </source>
</evidence>
<evidence type="ECO:0000313" key="6">
    <source>
        <dbReference type="Proteomes" id="UP000281098"/>
    </source>
</evidence>
<dbReference type="Proteomes" id="UP000068603">
    <property type="component" value="Unassembled WGS sequence"/>
</dbReference>
<accession>A0A106PFQ6</accession>
<reference evidence="4 6" key="2">
    <citation type="submission" date="2018-08" db="EMBL/GenBank/DDBJ databases">
        <title>Comparative analysis of Burkholderia isolates from Puerto Rico.</title>
        <authorList>
            <person name="Hall C."/>
            <person name="Sahl J."/>
            <person name="Wagner D."/>
        </authorList>
    </citation>
    <scope>NUCLEOTIDE SEQUENCE [LARGE SCALE GENOMIC DNA]</scope>
    <source>
        <strain evidence="4 6">Bp8966</strain>
    </source>
</reference>
<dbReference type="PROSITE" id="PS51257">
    <property type="entry name" value="PROKAR_LIPOPROTEIN"/>
    <property type="match status" value="1"/>
</dbReference>
<protein>
    <recommendedName>
        <fullName evidence="7">Tetratricopeptide repeat protein</fullName>
    </recommendedName>
</protein>
<sequence>MIRNKRTTFIAATTLASVLALSSCAHRPKPPRDPASRAARRPAVDAAAANPDRARLVFTTSGMPMVVSYSISSAIPACEGFERVGNVFDSGRAVLLPWIARMTEKTHKALMRAEISRERYVEPGVTLQVQGGSGVTDEPSPRDWSCGPIVTAFTPEKGRTYSVNFDFQGTASCSQRVTDITDPAHPVRVGRGLQCKIPPSRIALAGEQRNFLKTDHEQRLADALRKAAAATSAEDKANALQQQAAALDSLGRSNEALTAIDQAVQLAGPSADTSMTVTRAKILFSLNNPQAALDALAPGIENARRFASGKPELERPVALSIFSEGFVTATFAHAQLGHWKDAIGTLADAHSPLEGPSFYAYRSLVYRYLMARAHDPLLANARLERDATYYATHDKSHYGALLRMWQGDDTIHELSADIVRMVGTEAQEADSEVLFYRGAYMKFVKGDAAMGRAMLQQLDSLAPYGSIEWISGKRVLN</sequence>
<proteinExistence type="predicted"/>
<evidence type="ECO:0000313" key="4">
    <source>
        <dbReference type="EMBL" id="RQY86641.1"/>
    </source>
</evidence>
<evidence type="ECO:0000313" key="3">
    <source>
        <dbReference type="EMBL" id="KWA67325.1"/>
    </source>
</evidence>